<evidence type="ECO:0000313" key="3">
    <source>
        <dbReference type="Proteomes" id="UP001207930"/>
    </source>
</evidence>
<dbReference type="Proteomes" id="UP001207930">
    <property type="component" value="Unassembled WGS sequence"/>
</dbReference>
<keyword evidence="1" id="KW-0472">Membrane</keyword>
<dbReference type="RefSeq" id="WP_264499467.1">
    <property type="nucleotide sequence ID" value="NZ_JAPDDS010000001.1"/>
</dbReference>
<reference evidence="2 3" key="1">
    <citation type="submission" date="2022-10" db="EMBL/GenBank/DDBJ databases">
        <title>Luteolibacter flavescens strain MCCC 1K03193, whole genome shotgun sequencing project.</title>
        <authorList>
            <person name="Zhao G."/>
            <person name="Shen L."/>
        </authorList>
    </citation>
    <scope>NUCLEOTIDE SEQUENCE [LARGE SCALE GENOMIC DNA]</scope>
    <source>
        <strain evidence="2 3">MCCC 1K03193</strain>
    </source>
</reference>
<keyword evidence="1" id="KW-0812">Transmembrane</keyword>
<dbReference type="EMBL" id="JAPDDS010000001">
    <property type="protein sequence ID" value="MCW1883508.1"/>
    <property type="molecule type" value="Genomic_DNA"/>
</dbReference>
<accession>A0ABT3FIX3</accession>
<organism evidence="2 3">
    <name type="scientific">Luteolibacter flavescens</name>
    <dbReference type="NCBI Taxonomy" id="1859460"/>
    <lineage>
        <taxon>Bacteria</taxon>
        <taxon>Pseudomonadati</taxon>
        <taxon>Verrucomicrobiota</taxon>
        <taxon>Verrucomicrobiia</taxon>
        <taxon>Verrucomicrobiales</taxon>
        <taxon>Verrucomicrobiaceae</taxon>
        <taxon>Luteolibacter</taxon>
    </lineage>
</organism>
<comment type="caution">
    <text evidence="2">The sequence shown here is derived from an EMBL/GenBank/DDBJ whole genome shotgun (WGS) entry which is preliminary data.</text>
</comment>
<keyword evidence="1" id="KW-1133">Transmembrane helix</keyword>
<gene>
    <name evidence="2" type="ORF">OKA04_02135</name>
</gene>
<proteinExistence type="predicted"/>
<feature type="transmembrane region" description="Helical" evidence="1">
    <location>
        <begin position="48"/>
        <end position="66"/>
    </location>
</feature>
<feature type="transmembrane region" description="Helical" evidence="1">
    <location>
        <begin position="110"/>
        <end position="128"/>
    </location>
</feature>
<protein>
    <submittedName>
        <fullName evidence="2">Uncharacterized protein</fullName>
    </submittedName>
</protein>
<keyword evidence="3" id="KW-1185">Reference proteome</keyword>
<evidence type="ECO:0000256" key="1">
    <source>
        <dbReference type="SAM" id="Phobius"/>
    </source>
</evidence>
<sequence length="131" mass="14135">MQASAPDSLVISTGARRDSLDGRCFFGFIRAAMDFEEADYFVLKHRRIHRAASAVFAGIIALAFLIGPNGSAPKSAAALIFPLAAIWFADELSDDAGSSSGWLDGRQRALVFRWVGWFGLGAFAFLAGSRF</sequence>
<evidence type="ECO:0000313" key="2">
    <source>
        <dbReference type="EMBL" id="MCW1883508.1"/>
    </source>
</evidence>
<name>A0ABT3FIX3_9BACT</name>